<dbReference type="InParanoid" id="D1C1G9"/>
<dbReference type="HOGENOM" id="CLU_2557201_0_0_0"/>
<dbReference type="GO" id="GO:0003677">
    <property type="term" value="F:DNA binding"/>
    <property type="evidence" value="ECO:0007669"/>
    <property type="project" value="InterPro"/>
</dbReference>
<dbReference type="InterPro" id="IPR041657">
    <property type="entry name" value="HTH_17"/>
</dbReference>
<dbReference type="EMBL" id="CP001823">
    <property type="protein sequence ID" value="ACZ38086.1"/>
    <property type="molecule type" value="Genomic_DNA"/>
</dbReference>
<dbReference type="KEGG" id="sti:Sthe_0649"/>
<dbReference type="RefSeq" id="WP_012871133.1">
    <property type="nucleotide sequence ID" value="NC_013523.1"/>
</dbReference>
<dbReference type="AlphaFoldDB" id="D1C1G9"/>
<keyword evidence="3" id="KW-1185">Reference proteome</keyword>
<sequence length="83" mass="9547">MINIDGIEYLTATEAAELLGVKVTTLYAYASRGRIRSYRRGIKRERFYRRAEVEALLRVRPSAAGTDDTEHNLPRAETWIPYS</sequence>
<proteinExistence type="predicted"/>
<gene>
    <name evidence="2" type="ordered locus">Sthe_0649</name>
</gene>
<dbReference type="Pfam" id="PF12728">
    <property type="entry name" value="HTH_17"/>
    <property type="match status" value="1"/>
</dbReference>
<feature type="domain" description="Helix-turn-helix" evidence="1">
    <location>
        <begin position="9"/>
        <end position="58"/>
    </location>
</feature>
<evidence type="ECO:0000313" key="3">
    <source>
        <dbReference type="Proteomes" id="UP000002027"/>
    </source>
</evidence>
<dbReference type="STRING" id="479434.Sthe_0649"/>
<organism evidence="2 3">
    <name type="scientific">Sphaerobacter thermophilus (strain ATCC 49802 / DSM 20745 / KCCM 41009 / NCIMB 13125 / S 6022)</name>
    <dbReference type="NCBI Taxonomy" id="479434"/>
    <lineage>
        <taxon>Bacteria</taxon>
        <taxon>Pseudomonadati</taxon>
        <taxon>Thermomicrobiota</taxon>
        <taxon>Thermomicrobia</taxon>
        <taxon>Sphaerobacterales</taxon>
        <taxon>Sphaerobacterineae</taxon>
        <taxon>Sphaerobacteraceae</taxon>
        <taxon>Sphaerobacter</taxon>
    </lineage>
</organism>
<protein>
    <submittedName>
        <fullName evidence="2">DNA binding domain protein, excisionase family</fullName>
    </submittedName>
</protein>
<dbReference type="NCBIfam" id="TIGR01764">
    <property type="entry name" value="excise"/>
    <property type="match status" value="1"/>
</dbReference>
<dbReference type="InterPro" id="IPR009061">
    <property type="entry name" value="DNA-bd_dom_put_sf"/>
</dbReference>
<dbReference type="OrthoDB" id="9800864at2"/>
<dbReference type="eggNOG" id="COG0789">
    <property type="taxonomic scope" value="Bacteria"/>
</dbReference>
<evidence type="ECO:0000313" key="2">
    <source>
        <dbReference type="EMBL" id="ACZ38086.1"/>
    </source>
</evidence>
<dbReference type="SUPFAM" id="SSF46955">
    <property type="entry name" value="Putative DNA-binding domain"/>
    <property type="match status" value="1"/>
</dbReference>
<reference evidence="2 3" key="2">
    <citation type="journal article" date="2010" name="Stand. Genomic Sci.">
        <title>Complete genome sequence of Desulfohalobium retbaense type strain (HR(100)).</title>
        <authorList>
            <person name="Spring S."/>
            <person name="Nolan M."/>
            <person name="Lapidus A."/>
            <person name="Glavina Del Rio T."/>
            <person name="Copeland A."/>
            <person name="Tice H."/>
            <person name="Cheng J.F."/>
            <person name="Lucas S."/>
            <person name="Land M."/>
            <person name="Chen F."/>
            <person name="Bruce D."/>
            <person name="Goodwin L."/>
            <person name="Pitluck S."/>
            <person name="Ivanova N."/>
            <person name="Mavromatis K."/>
            <person name="Mikhailova N."/>
            <person name="Pati A."/>
            <person name="Chen A."/>
            <person name="Palaniappan K."/>
            <person name="Hauser L."/>
            <person name="Chang Y.J."/>
            <person name="Jeffries C.D."/>
            <person name="Munk C."/>
            <person name="Kiss H."/>
            <person name="Chain P."/>
            <person name="Han C."/>
            <person name="Brettin T."/>
            <person name="Detter J.C."/>
            <person name="Schuler E."/>
            <person name="Goker M."/>
            <person name="Rohde M."/>
            <person name="Bristow J."/>
            <person name="Eisen J.A."/>
            <person name="Markowitz V."/>
            <person name="Hugenholtz P."/>
            <person name="Kyrpides N.C."/>
            <person name="Klenk H.P."/>
        </authorList>
    </citation>
    <scope>NUCLEOTIDE SEQUENCE [LARGE SCALE GENOMIC DNA]</scope>
    <source>
        <strain evidence="3">ATCC 49802 / DSM 20745 / S 6022</strain>
    </source>
</reference>
<name>D1C1G9_SPHTD</name>
<accession>D1C1G9</accession>
<dbReference type="InterPro" id="IPR010093">
    <property type="entry name" value="SinI_DNA-bd"/>
</dbReference>
<dbReference type="Gene3D" id="1.10.1660.10">
    <property type="match status" value="1"/>
</dbReference>
<evidence type="ECO:0000259" key="1">
    <source>
        <dbReference type="Pfam" id="PF12728"/>
    </source>
</evidence>
<dbReference type="Proteomes" id="UP000002027">
    <property type="component" value="Chromosome 1"/>
</dbReference>
<reference evidence="3" key="1">
    <citation type="submission" date="2009-11" db="EMBL/GenBank/DDBJ databases">
        <title>The complete chromosome 1 of Sphaerobacter thermophilus DSM 20745.</title>
        <authorList>
            <person name="Lucas S."/>
            <person name="Copeland A."/>
            <person name="Lapidus A."/>
            <person name="Glavina del Rio T."/>
            <person name="Dalin E."/>
            <person name="Tice H."/>
            <person name="Bruce D."/>
            <person name="Goodwin L."/>
            <person name="Pitluck S."/>
            <person name="Kyrpides N."/>
            <person name="Mavromatis K."/>
            <person name="Ivanova N."/>
            <person name="Mikhailova N."/>
            <person name="LaButti K.M."/>
            <person name="Clum A."/>
            <person name="Sun H.I."/>
            <person name="Brettin T."/>
            <person name="Detter J.C."/>
            <person name="Han C."/>
            <person name="Larimer F."/>
            <person name="Land M."/>
            <person name="Hauser L."/>
            <person name="Markowitz V."/>
            <person name="Cheng J.F."/>
            <person name="Hugenholtz P."/>
            <person name="Woyke T."/>
            <person name="Wu D."/>
            <person name="Steenblock K."/>
            <person name="Schneider S."/>
            <person name="Pukall R."/>
            <person name="Goeker M."/>
            <person name="Klenk H.P."/>
            <person name="Eisen J.A."/>
        </authorList>
    </citation>
    <scope>NUCLEOTIDE SEQUENCE [LARGE SCALE GENOMIC DNA]</scope>
    <source>
        <strain evidence="3">ATCC 49802 / DSM 20745 / S 6022</strain>
    </source>
</reference>